<dbReference type="InterPro" id="IPR038763">
    <property type="entry name" value="DHH_sf"/>
</dbReference>
<sequence length="338" mass="37664">MTPQNSKFPLFQQLLVRPERSDPRPLILFHGRRCPDGFGAALAAWLFYEGQAEFRGLDHGEIQSADDLGDLAGRAVYVLDFAFEPELLAQVEARVSKLVVLDHHKSAAEKLQGYQCRCGVVHFDMNKSGARLAWEFFHPDKPVPGLIRYIEDRDIWKWEFKESAPFLAALDMEPRSFERWAEIAAFTPEQEQAFMARGGAMDEKFQKLCADIADGAQVLVFNGFQGLMVNCPGMFHSQVGDLLSRQSGSFAFMWHANRKGVKVGLRSRSEFNCIPLAESFGGGGHAQACGFKMGNERLAELLAGELKADPAADYPFVAAPSLQFDEEGDWVRATPKAL</sequence>
<dbReference type="EMBL" id="JBHUMV010000008">
    <property type="protein sequence ID" value="MFD2755850.1"/>
    <property type="molecule type" value="Genomic_DNA"/>
</dbReference>
<keyword evidence="3" id="KW-1185">Reference proteome</keyword>
<evidence type="ECO:0000259" key="1">
    <source>
        <dbReference type="Pfam" id="PF02272"/>
    </source>
</evidence>
<dbReference type="InterPro" id="IPR003156">
    <property type="entry name" value="DHHA1_dom"/>
</dbReference>
<dbReference type="SUPFAM" id="SSF64182">
    <property type="entry name" value="DHH phosphoesterases"/>
    <property type="match status" value="1"/>
</dbReference>
<evidence type="ECO:0000313" key="3">
    <source>
        <dbReference type="Proteomes" id="UP001597463"/>
    </source>
</evidence>
<accession>A0ABW5UQZ1</accession>
<dbReference type="PANTHER" id="PTHR46922:SF4">
    <property type="entry name" value="DHHA1 DOMAIN PROTEIN"/>
    <property type="match status" value="1"/>
</dbReference>
<dbReference type="Pfam" id="PF02272">
    <property type="entry name" value="DHHA1"/>
    <property type="match status" value="1"/>
</dbReference>
<dbReference type="Gene3D" id="3.10.310.30">
    <property type="match status" value="1"/>
</dbReference>
<evidence type="ECO:0000313" key="2">
    <source>
        <dbReference type="EMBL" id="MFD2755850.1"/>
    </source>
</evidence>
<dbReference type="RefSeq" id="WP_066472023.1">
    <property type="nucleotide sequence ID" value="NZ_BCNT01000001.1"/>
</dbReference>
<reference evidence="3" key="1">
    <citation type="journal article" date="2019" name="Int. J. Syst. Evol. Microbiol.">
        <title>The Global Catalogue of Microorganisms (GCM) 10K type strain sequencing project: providing services to taxonomists for standard genome sequencing and annotation.</title>
        <authorList>
            <consortium name="The Broad Institute Genomics Platform"/>
            <consortium name="The Broad Institute Genome Sequencing Center for Infectious Disease"/>
            <person name="Wu L."/>
            <person name="Ma J."/>
        </authorList>
    </citation>
    <scope>NUCLEOTIDE SEQUENCE [LARGE SCALE GENOMIC DNA]</scope>
    <source>
        <strain evidence="3">TISTR 1906</strain>
    </source>
</reference>
<dbReference type="PANTHER" id="PTHR46922">
    <property type="entry name" value="DHHA1 DOMAIN PROTEIN"/>
    <property type="match status" value="1"/>
</dbReference>
<dbReference type="Proteomes" id="UP001597463">
    <property type="component" value="Unassembled WGS sequence"/>
</dbReference>
<comment type="caution">
    <text evidence="2">The sequence shown here is derived from an EMBL/GenBank/DDBJ whole genome shotgun (WGS) entry which is preliminary data.</text>
</comment>
<organism evidence="2 3">
    <name type="scientific">Comamonas terrae</name>
    <dbReference type="NCBI Taxonomy" id="673548"/>
    <lineage>
        <taxon>Bacteria</taxon>
        <taxon>Pseudomonadati</taxon>
        <taxon>Pseudomonadota</taxon>
        <taxon>Betaproteobacteria</taxon>
        <taxon>Burkholderiales</taxon>
        <taxon>Comamonadaceae</taxon>
        <taxon>Comamonas</taxon>
    </lineage>
</organism>
<protein>
    <submittedName>
        <fullName evidence="2">DHH family phosphoesterase</fullName>
    </submittedName>
</protein>
<gene>
    <name evidence="2" type="ORF">ACFSW6_17410</name>
</gene>
<proteinExistence type="predicted"/>
<name>A0ABW5UQZ1_9BURK</name>
<feature type="domain" description="DHHA1" evidence="1">
    <location>
        <begin position="239"/>
        <end position="302"/>
    </location>
</feature>